<organism evidence="1 2">
    <name type="scientific">Eragrostis curvula</name>
    <name type="common">weeping love grass</name>
    <dbReference type="NCBI Taxonomy" id="38414"/>
    <lineage>
        <taxon>Eukaryota</taxon>
        <taxon>Viridiplantae</taxon>
        <taxon>Streptophyta</taxon>
        <taxon>Embryophyta</taxon>
        <taxon>Tracheophyta</taxon>
        <taxon>Spermatophyta</taxon>
        <taxon>Magnoliopsida</taxon>
        <taxon>Liliopsida</taxon>
        <taxon>Poales</taxon>
        <taxon>Poaceae</taxon>
        <taxon>PACMAD clade</taxon>
        <taxon>Chloridoideae</taxon>
        <taxon>Eragrostideae</taxon>
        <taxon>Eragrostidinae</taxon>
        <taxon>Eragrostis</taxon>
    </lineage>
</organism>
<dbReference type="Gramene" id="TVU25486">
    <property type="protein sequence ID" value="TVU25486"/>
    <property type="gene ID" value="EJB05_27984"/>
</dbReference>
<dbReference type="AlphaFoldDB" id="A0A5J9UPJ4"/>
<evidence type="ECO:0000313" key="1">
    <source>
        <dbReference type="EMBL" id="TVU25486.1"/>
    </source>
</evidence>
<dbReference type="EMBL" id="RWGY01000013">
    <property type="protein sequence ID" value="TVU25486.1"/>
    <property type="molecule type" value="Genomic_DNA"/>
</dbReference>
<sequence length="175" mass="20077">CSSVLYVSDMHISRASNNEPDLCLQLRNFVWATSKHDVYFMLHYSVVHWSALSGVDTEILNFQGRMAPKEHLDQEGISFCCQTTYDDNAIMNAVEIFNTSSGAVHFIASNNDSSVRDYDMERFQLCKHFQFEWPVNVSSFGFFPVFPFSLFGTSPSMTSLLHIFIFQHMVVKIHP</sequence>
<gene>
    <name evidence="1" type="ORF">EJB05_27984</name>
</gene>
<reference evidence="1 2" key="1">
    <citation type="journal article" date="2019" name="Sci. Rep.">
        <title>A high-quality genome of Eragrostis curvula grass provides insights into Poaceae evolution and supports new strategies to enhance forage quality.</title>
        <authorList>
            <person name="Carballo J."/>
            <person name="Santos B.A.C.M."/>
            <person name="Zappacosta D."/>
            <person name="Garbus I."/>
            <person name="Selva J.P."/>
            <person name="Gallo C.A."/>
            <person name="Diaz A."/>
            <person name="Albertini E."/>
            <person name="Caccamo M."/>
            <person name="Echenique V."/>
        </authorList>
    </citation>
    <scope>NUCLEOTIDE SEQUENCE [LARGE SCALE GENOMIC DNA]</scope>
    <source>
        <strain evidence="2">cv. Victoria</strain>
        <tissue evidence="1">Leaf</tissue>
    </source>
</reference>
<protein>
    <submittedName>
        <fullName evidence="1">Uncharacterized protein</fullName>
    </submittedName>
</protein>
<comment type="caution">
    <text evidence="1">The sequence shown here is derived from an EMBL/GenBank/DDBJ whole genome shotgun (WGS) entry which is preliminary data.</text>
</comment>
<dbReference type="Proteomes" id="UP000324897">
    <property type="component" value="Chromosome 2"/>
</dbReference>
<accession>A0A5J9UPJ4</accession>
<evidence type="ECO:0000313" key="2">
    <source>
        <dbReference type="Proteomes" id="UP000324897"/>
    </source>
</evidence>
<dbReference type="PANTHER" id="PTHR43991:SF38">
    <property type="entry name" value="OS02G0721600 PROTEIN"/>
    <property type="match status" value="1"/>
</dbReference>
<proteinExistence type="predicted"/>
<name>A0A5J9UPJ4_9POAL</name>
<feature type="non-terminal residue" evidence="1">
    <location>
        <position position="1"/>
    </location>
</feature>
<dbReference type="PANTHER" id="PTHR43991">
    <property type="entry name" value="WD REPEAT PROTEIN (AFU_ORTHOLOGUE AFUA_8G05640)-RELATED"/>
    <property type="match status" value="1"/>
</dbReference>
<keyword evidence="2" id="KW-1185">Reference proteome</keyword>
<dbReference type="OrthoDB" id="20669at2759"/>